<dbReference type="EMBL" id="EQ974106">
    <property type="protein sequence ID" value="EEF33576.1"/>
    <property type="molecule type" value="Genomic_DNA"/>
</dbReference>
<gene>
    <name evidence="2" type="ORF">RCOM_0395590</name>
</gene>
<dbReference type="InParanoid" id="B9SS34"/>
<proteinExistence type="predicted"/>
<dbReference type="Proteomes" id="UP000008311">
    <property type="component" value="Unassembled WGS sequence"/>
</dbReference>
<organism evidence="2 3">
    <name type="scientific">Ricinus communis</name>
    <name type="common">Castor bean</name>
    <dbReference type="NCBI Taxonomy" id="3988"/>
    <lineage>
        <taxon>Eukaryota</taxon>
        <taxon>Viridiplantae</taxon>
        <taxon>Streptophyta</taxon>
        <taxon>Embryophyta</taxon>
        <taxon>Tracheophyta</taxon>
        <taxon>Spermatophyta</taxon>
        <taxon>Magnoliopsida</taxon>
        <taxon>eudicotyledons</taxon>
        <taxon>Gunneridae</taxon>
        <taxon>Pentapetalae</taxon>
        <taxon>rosids</taxon>
        <taxon>fabids</taxon>
        <taxon>Malpighiales</taxon>
        <taxon>Euphorbiaceae</taxon>
        <taxon>Acalyphoideae</taxon>
        <taxon>Acalypheae</taxon>
        <taxon>Ricinus</taxon>
    </lineage>
</organism>
<sequence length="100" mass="11703">MARSEFFTISEGLFSKVKDSKRWSTRAVKVQVEMKKLLYERIDMQKADIERTNEQHKEALKVVDQLIEDNEKLKQSNTTLKNMEGNFATSLNGGHFLFYN</sequence>
<evidence type="ECO:0000313" key="3">
    <source>
        <dbReference type="Proteomes" id="UP000008311"/>
    </source>
</evidence>
<keyword evidence="3" id="KW-1185">Reference proteome</keyword>
<name>B9SS34_RICCO</name>
<evidence type="ECO:0000313" key="2">
    <source>
        <dbReference type="EMBL" id="EEF33576.1"/>
    </source>
</evidence>
<reference evidence="3" key="1">
    <citation type="journal article" date="2010" name="Nat. Biotechnol.">
        <title>Draft genome sequence of the oilseed species Ricinus communis.</title>
        <authorList>
            <person name="Chan A.P."/>
            <person name="Crabtree J."/>
            <person name="Zhao Q."/>
            <person name="Lorenzi H."/>
            <person name="Orvis J."/>
            <person name="Puiu D."/>
            <person name="Melake-Berhan A."/>
            <person name="Jones K.M."/>
            <person name="Redman J."/>
            <person name="Chen G."/>
            <person name="Cahoon E.B."/>
            <person name="Gedil M."/>
            <person name="Stanke M."/>
            <person name="Haas B.J."/>
            <person name="Wortman J.R."/>
            <person name="Fraser-Liggett C.M."/>
            <person name="Ravel J."/>
            <person name="Rabinowicz P.D."/>
        </authorList>
    </citation>
    <scope>NUCLEOTIDE SEQUENCE [LARGE SCALE GENOMIC DNA]</scope>
    <source>
        <strain evidence="3">cv. Hale</strain>
    </source>
</reference>
<dbReference type="AlphaFoldDB" id="B9SS34"/>
<evidence type="ECO:0000256" key="1">
    <source>
        <dbReference type="SAM" id="Coils"/>
    </source>
</evidence>
<accession>B9SS34</accession>
<protein>
    <submittedName>
        <fullName evidence="2">Uncharacterized protein</fullName>
    </submittedName>
</protein>
<keyword evidence="1" id="KW-0175">Coiled coil</keyword>
<feature type="coiled-coil region" evidence="1">
    <location>
        <begin position="35"/>
        <end position="83"/>
    </location>
</feature>